<evidence type="ECO:0000259" key="4">
    <source>
        <dbReference type="PROSITE" id="PS50011"/>
    </source>
</evidence>
<evidence type="ECO:0000313" key="5">
    <source>
        <dbReference type="EMBL" id="EPB79110.1"/>
    </source>
</evidence>
<feature type="domain" description="Protein kinase" evidence="4">
    <location>
        <begin position="1"/>
        <end position="132"/>
    </location>
</feature>
<dbReference type="InterPro" id="IPR050198">
    <property type="entry name" value="Non-receptor_tyrosine_kinases"/>
</dbReference>
<organism evidence="5 6">
    <name type="scientific">Ancylostoma ceylanicum</name>
    <dbReference type="NCBI Taxonomy" id="53326"/>
    <lineage>
        <taxon>Eukaryota</taxon>
        <taxon>Metazoa</taxon>
        <taxon>Ecdysozoa</taxon>
        <taxon>Nematoda</taxon>
        <taxon>Chromadorea</taxon>
        <taxon>Rhabditida</taxon>
        <taxon>Rhabditina</taxon>
        <taxon>Rhabditomorpha</taxon>
        <taxon>Strongyloidea</taxon>
        <taxon>Ancylostomatidae</taxon>
        <taxon>Ancylostomatinae</taxon>
        <taxon>Ancylostoma</taxon>
    </lineage>
</organism>
<dbReference type="InterPro" id="IPR011009">
    <property type="entry name" value="Kinase-like_dom_sf"/>
</dbReference>
<proteinExistence type="predicted"/>
<evidence type="ECO:0000256" key="2">
    <source>
        <dbReference type="ARBA" id="ARBA00022840"/>
    </source>
</evidence>
<accession>A0A0D6M4P1</accession>
<dbReference type="InterPro" id="IPR020635">
    <property type="entry name" value="Tyr_kinase_cat_dom"/>
</dbReference>
<feature type="compositionally biased region" description="Polar residues" evidence="3">
    <location>
        <begin position="227"/>
        <end position="247"/>
    </location>
</feature>
<reference evidence="5 6" key="1">
    <citation type="submission" date="2013-05" db="EMBL/GenBank/DDBJ databases">
        <title>Draft genome of the parasitic nematode Anyclostoma ceylanicum.</title>
        <authorList>
            <person name="Mitreva M."/>
        </authorList>
    </citation>
    <scope>NUCLEOTIDE SEQUENCE [LARGE SCALE GENOMIC DNA]</scope>
</reference>
<evidence type="ECO:0000313" key="6">
    <source>
        <dbReference type="Proteomes" id="UP000054495"/>
    </source>
</evidence>
<dbReference type="SUPFAM" id="SSF56112">
    <property type="entry name" value="Protein kinase-like (PK-like)"/>
    <property type="match status" value="1"/>
</dbReference>
<dbReference type="GO" id="GO:0004713">
    <property type="term" value="F:protein tyrosine kinase activity"/>
    <property type="evidence" value="ECO:0007669"/>
    <property type="project" value="InterPro"/>
</dbReference>
<dbReference type="PROSITE" id="PS50011">
    <property type="entry name" value="PROTEIN_KINASE_DOM"/>
    <property type="match status" value="1"/>
</dbReference>
<dbReference type="Gene3D" id="1.10.510.10">
    <property type="entry name" value="Transferase(Phosphotransferase) domain 1"/>
    <property type="match status" value="1"/>
</dbReference>
<dbReference type="EMBL" id="KE124799">
    <property type="protein sequence ID" value="EPB79110.1"/>
    <property type="molecule type" value="Genomic_DNA"/>
</dbReference>
<evidence type="ECO:0000256" key="1">
    <source>
        <dbReference type="ARBA" id="ARBA00022741"/>
    </source>
</evidence>
<dbReference type="PANTHER" id="PTHR24418">
    <property type="entry name" value="TYROSINE-PROTEIN KINASE"/>
    <property type="match status" value="1"/>
</dbReference>
<dbReference type="GO" id="GO:0005524">
    <property type="term" value="F:ATP binding"/>
    <property type="evidence" value="ECO:0007669"/>
    <property type="project" value="UniProtKB-KW"/>
</dbReference>
<dbReference type="Pfam" id="PF07714">
    <property type="entry name" value="PK_Tyr_Ser-Thr"/>
    <property type="match status" value="1"/>
</dbReference>
<dbReference type="PRINTS" id="PR00109">
    <property type="entry name" value="TYRKINASE"/>
</dbReference>
<keyword evidence="1" id="KW-0547">Nucleotide-binding</keyword>
<keyword evidence="6" id="KW-1185">Reference proteome</keyword>
<dbReference type="AlphaFoldDB" id="A0A0D6M4P1"/>
<keyword evidence="2" id="KW-0067">ATP-binding</keyword>
<gene>
    <name evidence="5" type="ORF">ANCCEY_01749</name>
</gene>
<feature type="region of interest" description="Disordered" evidence="3">
    <location>
        <begin position="224"/>
        <end position="264"/>
    </location>
</feature>
<evidence type="ECO:0000256" key="3">
    <source>
        <dbReference type="SAM" id="MobiDB-lite"/>
    </source>
</evidence>
<protein>
    <recommendedName>
        <fullName evidence="4">Protein kinase domain-containing protein</fullName>
    </recommendedName>
</protein>
<sequence>MVKLSDFGQVAHGRRILLPSNYKMPVRWQAPEVLIHRVYLRESDVWSYGMVMSEIYNDGKPPFHDKTTAQIFSKIHDPEFRPLLPNLPLYPDIPEIMHQCWQINVMKRPKMHEVAQLLRGYCIHRSLKNPYFRSVTEKCDTHCDAKQRFMERAKSHGVGESATFVSRTFQKKSWMPACKSAIASTQIASVNSKSLSLQLQPAMVDEKEAAKVHSKHQVPYIPYPARQNKSTHTGIVATQPSDMTCQLRNGREPRRAKSPNKACK</sequence>
<dbReference type="InterPro" id="IPR001245">
    <property type="entry name" value="Ser-Thr/Tyr_kinase_cat_dom"/>
</dbReference>
<name>A0A0D6M4P1_9BILA</name>
<dbReference type="InterPro" id="IPR000719">
    <property type="entry name" value="Prot_kinase_dom"/>
</dbReference>
<dbReference type="SMART" id="SM00219">
    <property type="entry name" value="TyrKc"/>
    <property type="match status" value="1"/>
</dbReference>
<dbReference type="Proteomes" id="UP000054495">
    <property type="component" value="Unassembled WGS sequence"/>
</dbReference>